<dbReference type="EMBL" id="RWKW01000006">
    <property type="protein sequence ID" value="RST87964.1"/>
    <property type="molecule type" value="Genomic_DNA"/>
</dbReference>
<comment type="caution">
    <text evidence="2">The sequence shown here is derived from an EMBL/GenBank/DDBJ whole genome shotgun (WGS) entry which is preliminary data.</text>
</comment>
<dbReference type="Proteomes" id="UP000278398">
    <property type="component" value="Unassembled WGS sequence"/>
</dbReference>
<dbReference type="AlphaFoldDB" id="A0A3S0A3D7"/>
<evidence type="ECO:0000256" key="1">
    <source>
        <dbReference type="SAM" id="SignalP"/>
    </source>
</evidence>
<dbReference type="PIRSF" id="PIRSF010521">
    <property type="entry name" value="DUF922_bac"/>
    <property type="match status" value="1"/>
</dbReference>
<name>A0A3S0A3D7_9HYPH</name>
<keyword evidence="1" id="KW-0732">Signal</keyword>
<protein>
    <submittedName>
        <fullName evidence="2">DUF922 domain-containing protein</fullName>
    </submittedName>
</protein>
<sequence length="205" mass="23237">MKRTLLFACAGLVWMAGASSAQTVSRTYSYFTIGGITLQEIDEELSRRGPKVSSTGKRHPGATQMQFSTRYTYASTPQWCRLQKAEVSVKAKMILPNWRARGRSDADTRLIWDTLNADIRRHEESHVQIAKSHARKLEEALQGIGRRGDCETVKAAAGTISARILAEHDAAQDRFDRIESINFERRLTRLLSYRMQQIEAGRLPR</sequence>
<proteinExistence type="predicted"/>
<gene>
    <name evidence="2" type="ORF">EJC49_02770</name>
</gene>
<dbReference type="RefSeq" id="WP_126697940.1">
    <property type="nucleotide sequence ID" value="NZ_RWKW01000006.1"/>
</dbReference>
<evidence type="ECO:0000313" key="2">
    <source>
        <dbReference type="EMBL" id="RST87964.1"/>
    </source>
</evidence>
<dbReference type="Pfam" id="PF06037">
    <property type="entry name" value="DUF922"/>
    <property type="match status" value="1"/>
</dbReference>
<organism evidence="2 3">
    <name type="scientific">Aquibium carbonis</name>
    <dbReference type="NCBI Taxonomy" id="2495581"/>
    <lineage>
        <taxon>Bacteria</taxon>
        <taxon>Pseudomonadati</taxon>
        <taxon>Pseudomonadota</taxon>
        <taxon>Alphaproteobacteria</taxon>
        <taxon>Hyphomicrobiales</taxon>
        <taxon>Phyllobacteriaceae</taxon>
        <taxon>Aquibium</taxon>
    </lineage>
</organism>
<feature type="chain" id="PRO_5018771818" evidence="1">
    <location>
        <begin position="22"/>
        <end position="205"/>
    </location>
</feature>
<dbReference type="OrthoDB" id="7888967at2"/>
<evidence type="ECO:0000313" key="3">
    <source>
        <dbReference type="Proteomes" id="UP000278398"/>
    </source>
</evidence>
<feature type="signal peptide" evidence="1">
    <location>
        <begin position="1"/>
        <end position="21"/>
    </location>
</feature>
<keyword evidence="3" id="KW-1185">Reference proteome</keyword>
<dbReference type="InterPro" id="IPR010321">
    <property type="entry name" value="DUF922"/>
</dbReference>
<reference evidence="2 3" key="1">
    <citation type="submission" date="2018-12" db="EMBL/GenBank/DDBJ databases">
        <title>Mesorhizobium carbonis sp. nov., isolated from coal mine water.</title>
        <authorList>
            <person name="Xin W."/>
            <person name="Xu Z."/>
            <person name="Xiang F."/>
            <person name="Zhang J."/>
            <person name="Xi L."/>
            <person name="Liu J."/>
        </authorList>
    </citation>
    <scope>NUCLEOTIDE SEQUENCE [LARGE SCALE GENOMIC DNA]</scope>
    <source>
        <strain evidence="2 3">B2.3</strain>
    </source>
</reference>
<accession>A0A3S0A3D7</accession>